<keyword evidence="3" id="KW-0012">Acyltransferase</keyword>
<feature type="domain" description="Peptidase C45 hydrolase" evidence="2">
    <location>
        <begin position="194"/>
        <end position="321"/>
    </location>
</feature>
<keyword evidence="1" id="KW-0812">Transmembrane</keyword>
<dbReference type="InterPro" id="IPR005079">
    <property type="entry name" value="Peptidase_C45_hydrolase"/>
</dbReference>
<dbReference type="InterPro" id="IPR047803">
    <property type="entry name" value="DCD1A/B-like"/>
</dbReference>
<keyword evidence="1" id="KW-0472">Membrane</keyword>
<dbReference type="NCBIfam" id="NF040521">
    <property type="entry name" value="C45_proenzyme"/>
    <property type="match status" value="1"/>
</dbReference>
<dbReference type="Proteomes" id="UP001236663">
    <property type="component" value="Unassembled WGS sequence"/>
</dbReference>
<dbReference type="EMBL" id="JAUFQS010000004">
    <property type="protein sequence ID" value="MDN3686997.1"/>
    <property type="molecule type" value="Genomic_DNA"/>
</dbReference>
<keyword evidence="4" id="KW-1185">Reference proteome</keyword>
<keyword evidence="3" id="KW-0808">Transferase</keyword>
<dbReference type="PANTHER" id="PTHR35190">
    <property type="entry name" value="PROTEIN DCD1B"/>
    <property type="match status" value="1"/>
</dbReference>
<sequence length="589" mass="67198">MIRWKRYYFVGSLLALGVFLIFFAGDFFVLKGPIDKPSFTFSKENGYQSFKNGKIYRHEQAAPMLEIEGNHYEMGLQYGVLLYPEITRAIQEYQKIVKVLAKDLGIPQPFLLAYLKLKALRLYKKLPKRFQEEIRGVSEGSSVPENTVIAVSLLYDVLGSHGCTSLLMRSEGGSIIHGRSQEPYGFGFGGLFGNHTVVVKQKSEGFNEITRMEIPLFMGVETGYNEAGIGYSEETYSLSESYSEGFPIVYLARMILEEASNLEEVLQMAEKYTTGLGSGMIWSDRKTSSGLRLEKSPKGQAFQPMDSSILWDFNNFVDAAFAVQEPPYVRLLSFNRDREKLAEGFPKKDSYAVSDAVSFFRLQKDETGKDYSWLGSKSAIANAWGQQTVIFDPEGKGFYMSLRDVYSSMGRFLFYSNDFSISPTHFMDSAKMDAMVKEAGRIKSGLLPKGKRLEEWVKFATKYPNEANAQFLVVEEAFKQEKWQILHEFAYRCISLAPEASEYRFYAGLAAFLRRNFSACKGFLNDANNLSPEQEIYRLAVLKKMCKSEILEKELDHQLVILLDNYQARDYYESIVLPKIERMKKKSFL</sequence>
<accession>A0ABT8C4K4</accession>
<dbReference type="GO" id="GO:0016746">
    <property type="term" value="F:acyltransferase activity"/>
    <property type="evidence" value="ECO:0007669"/>
    <property type="project" value="UniProtKB-KW"/>
</dbReference>
<keyword evidence="1" id="KW-1133">Transmembrane helix</keyword>
<dbReference type="RefSeq" id="WP_163383891.1">
    <property type="nucleotide sequence ID" value="NZ_JAUFQS010000004.1"/>
</dbReference>
<evidence type="ECO:0000256" key="1">
    <source>
        <dbReference type="SAM" id="Phobius"/>
    </source>
</evidence>
<dbReference type="Pfam" id="PF03417">
    <property type="entry name" value="AAT"/>
    <property type="match status" value="1"/>
</dbReference>
<protein>
    <submittedName>
        <fullName evidence="3">C45 family autoproteolytic acyltransferase/hydrolase</fullName>
    </submittedName>
</protein>
<organism evidence="3 4">
    <name type="scientific">Cyclobacterium jeungdonense</name>
    <dbReference type="NCBI Taxonomy" id="708087"/>
    <lineage>
        <taxon>Bacteria</taxon>
        <taxon>Pseudomonadati</taxon>
        <taxon>Bacteroidota</taxon>
        <taxon>Cytophagia</taxon>
        <taxon>Cytophagales</taxon>
        <taxon>Cyclobacteriaceae</taxon>
        <taxon>Cyclobacterium</taxon>
    </lineage>
</organism>
<evidence type="ECO:0000259" key="2">
    <source>
        <dbReference type="Pfam" id="PF03417"/>
    </source>
</evidence>
<dbReference type="PANTHER" id="PTHR35190:SF2">
    <property type="entry name" value="PROTEIN DCD1B"/>
    <property type="match status" value="1"/>
</dbReference>
<evidence type="ECO:0000313" key="4">
    <source>
        <dbReference type="Proteomes" id="UP001236663"/>
    </source>
</evidence>
<evidence type="ECO:0000313" key="3">
    <source>
        <dbReference type="EMBL" id="MDN3686997.1"/>
    </source>
</evidence>
<gene>
    <name evidence="3" type="ORF">QWZ15_04080</name>
</gene>
<dbReference type="Gene3D" id="3.60.60.10">
    <property type="entry name" value="Penicillin V Acylase, Chain A"/>
    <property type="match status" value="1"/>
</dbReference>
<feature type="transmembrane region" description="Helical" evidence="1">
    <location>
        <begin position="7"/>
        <end position="30"/>
    </location>
</feature>
<comment type="caution">
    <text evidence="3">The sequence shown here is derived from an EMBL/GenBank/DDBJ whole genome shotgun (WGS) entry which is preliminary data.</text>
</comment>
<dbReference type="InterPro" id="IPR047794">
    <property type="entry name" value="C45_proenzyme-like"/>
</dbReference>
<reference evidence="4" key="1">
    <citation type="journal article" date="2019" name="Int. J. Syst. Evol. Microbiol.">
        <title>The Global Catalogue of Microorganisms (GCM) 10K type strain sequencing project: providing services to taxonomists for standard genome sequencing and annotation.</title>
        <authorList>
            <consortium name="The Broad Institute Genomics Platform"/>
            <consortium name="The Broad Institute Genome Sequencing Center for Infectious Disease"/>
            <person name="Wu L."/>
            <person name="Ma J."/>
        </authorList>
    </citation>
    <scope>NUCLEOTIDE SEQUENCE [LARGE SCALE GENOMIC DNA]</scope>
    <source>
        <strain evidence="4">CECT 7706</strain>
    </source>
</reference>
<name>A0ABT8C4K4_9BACT</name>
<proteinExistence type="predicted"/>